<accession>A0A834IL78</accession>
<dbReference type="OrthoDB" id="616263at2759"/>
<reference evidence="1" key="1">
    <citation type="submission" date="2020-08" db="EMBL/GenBank/DDBJ databases">
        <title>Genome sequencing and assembly of the red palm weevil Rhynchophorus ferrugineus.</title>
        <authorList>
            <person name="Dias G.B."/>
            <person name="Bergman C.M."/>
            <person name="Manee M."/>
        </authorList>
    </citation>
    <scope>NUCLEOTIDE SEQUENCE</scope>
    <source>
        <strain evidence="1">AA-2017</strain>
        <tissue evidence="1">Whole larva</tissue>
    </source>
</reference>
<keyword evidence="2" id="KW-1185">Reference proteome</keyword>
<comment type="caution">
    <text evidence="1">The sequence shown here is derived from an EMBL/GenBank/DDBJ whole genome shotgun (WGS) entry which is preliminary data.</text>
</comment>
<organism evidence="1 2">
    <name type="scientific">Rhynchophorus ferrugineus</name>
    <name type="common">Red palm weevil</name>
    <name type="synonym">Curculio ferrugineus</name>
    <dbReference type="NCBI Taxonomy" id="354439"/>
    <lineage>
        <taxon>Eukaryota</taxon>
        <taxon>Metazoa</taxon>
        <taxon>Ecdysozoa</taxon>
        <taxon>Arthropoda</taxon>
        <taxon>Hexapoda</taxon>
        <taxon>Insecta</taxon>
        <taxon>Pterygota</taxon>
        <taxon>Neoptera</taxon>
        <taxon>Endopterygota</taxon>
        <taxon>Coleoptera</taxon>
        <taxon>Polyphaga</taxon>
        <taxon>Cucujiformia</taxon>
        <taxon>Curculionidae</taxon>
        <taxon>Dryophthorinae</taxon>
        <taxon>Rhynchophorus</taxon>
    </lineage>
</organism>
<sequence length="87" mass="9684">MNKKEFRLLLKYCFLKGKNIIEAKIWLETEFPDTAPGNSTIKDCYAKFRRCEMSTEDVKTSVTNTAATAAITDAAVTTVAAALLLNY</sequence>
<gene>
    <name evidence="1" type="ORF">GWI33_006419</name>
</gene>
<dbReference type="AlphaFoldDB" id="A0A834IL78"/>
<evidence type="ECO:0000313" key="2">
    <source>
        <dbReference type="Proteomes" id="UP000625711"/>
    </source>
</evidence>
<dbReference type="Proteomes" id="UP000625711">
    <property type="component" value="Unassembled WGS sequence"/>
</dbReference>
<evidence type="ECO:0000313" key="1">
    <source>
        <dbReference type="EMBL" id="KAF7280088.1"/>
    </source>
</evidence>
<protein>
    <recommendedName>
        <fullName evidence="3">Mos1 transposase HTH domain-containing protein</fullName>
    </recommendedName>
</protein>
<name>A0A834IL78_RHYFE</name>
<proteinExistence type="predicted"/>
<dbReference type="EMBL" id="JAACXV010000322">
    <property type="protein sequence ID" value="KAF7280088.1"/>
    <property type="molecule type" value="Genomic_DNA"/>
</dbReference>
<evidence type="ECO:0008006" key="3">
    <source>
        <dbReference type="Google" id="ProtNLM"/>
    </source>
</evidence>
<dbReference type="Gene3D" id="1.10.10.1450">
    <property type="match status" value="1"/>
</dbReference>